<dbReference type="EMBL" id="BMAU01021092">
    <property type="protein sequence ID" value="GFX90145.1"/>
    <property type="molecule type" value="Genomic_DNA"/>
</dbReference>
<accession>A0A8X6R9T0</accession>
<keyword evidence="5" id="KW-0342">GTP-binding</keyword>
<keyword evidence="3 6" id="KW-0251">Elongation factor</keyword>
<keyword evidence="4" id="KW-0648">Protein biosynthesis</keyword>
<keyword evidence="1" id="KW-0963">Cytoplasm</keyword>
<evidence type="ECO:0000256" key="5">
    <source>
        <dbReference type="ARBA" id="ARBA00023134"/>
    </source>
</evidence>
<gene>
    <name evidence="6" type="primary">EF2</name>
    <name evidence="6" type="ORF">TNCV_2712661</name>
</gene>
<keyword evidence="7" id="KW-1185">Reference proteome</keyword>
<dbReference type="PANTHER" id="PTHR42908:SF10">
    <property type="entry name" value="EUKARYOTIC TRANSLATION ELONGATION FACTOR 2"/>
    <property type="match status" value="1"/>
</dbReference>
<sequence>MLINVINGLDVLMQGETIINENGITIKNKPKCTKEVATLSVLPINLSPDDIEINIAPDIPQIYGSKNKTITPNFKSVKKDGLHVKDDQRTVTVSPVVKVSVELQHPSDLPKLEDDLKRLEKPDPMIQRVTEEPDEYIVSDTEEFLFENCLKDVNEDKDCIPLKKTDSVVVVSESVPKKVKRRAHGKRCPRIKNKDYYFIPKRRHKIEKSVAQCDHRVLVNHKRRKKEDVPLKTCHIDHLGPHRITEIE</sequence>
<dbReference type="AlphaFoldDB" id="A0A8X6R9T0"/>
<keyword evidence="2" id="KW-0547">Nucleotide-binding</keyword>
<evidence type="ECO:0000256" key="4">
    <source>
        <dbReference type="ARBA" id="ARBA00022917"/>
    </source>
</evidence>
<dbReference type="InterPro" id="IPR035647">
    <property type="entry name" value="EFG_III/V"/>
</dbReference>
<dbReference type="FunFam" id="3.30.70.870:FF:000002">
    <property type="entry name" value="Translation elongation factor 2"/>
    <property type="match status" value="1"/>
</dbReference>
<reference evidence="6" key="1">
    <citation type="submission" date="2020-08" db="EMBL/GenBank/DDBJ databases">
        <title>Multicomponent nature underlies the extraordinary mechanical properties of spider dragline silk.</title>
        <authorList>
            <person name="Kono N."/>
            <person name="Nakamura H."/>
            <person name="Mori M."/>
            <person name="Yoshida Y."/>
            <person name="Ohtoshi R."/>
            <person name="Malay A.D."/>
            <person name="Moran D.A.P."/>
            <person name="Tomita M."/>
            <person name="Numata K."/>
            <person name="Arakawa K."/>
        </authorList>
    </citation>
    <scope>NUCLEOTIDE SEQUENCE</scope>
</reference>
<dbReference type="SUPFAM" id="SSF54980">
    <property type="entry name" value="EF-G C-terminal domain-like"/>
    <property type="match status" value="1"/>
</dbReference>
<comment type="caution">
    <text evidence="6">The sequence shown here is derived from an EMBL/GenBank/DDBJ whole genome shotgun (WGS) entry which is preliminary data.</text>
</comment>
<evidence type="ECO:0000256" key="2">
    <source>
        <dbReference type="ARBA" id="ARBA00022741"/>
    </source>
</evidence>
<evidence type="ECO:0000256" key="1">
    <source>
        <dbReference type="ARBA" id="ARBA00022490"/>
    </source>
</evidence>
<name>A0A8X6R9T0_TRICX</name>
<organism evidence="6 7">
    <name type="scientific">Trichonephila clavipes</name>
    <name type="common">Golden silk orbweaver</name>
    <name type="synonym">Nephila clavipes</name>
    <dbReference type="NCBI Taxonomy" id="2585209"/>
    <lineage>
        <taxon>Eukaryota</taxon>
        <taxon>Metazoa</taxon>
        <taxon>Ecdysozoa</taxon>
        <taxon>Arthropoda</taxon>
        <taxon>Chelicerata</taxon>
        <taxon>Arachnida</taxon>
        <taxon>Araneae</taxon>
        <taxon>Araneomorphae</taxon>
        <taxon>Entelegynae</taxon>
        <taxon>Araneoidea</taxon>
        <taxon>Nephilidae</taxon>
        <taxon>Trichonephila</taxon>
    </lineage>
</organism>
<proteinExistence type="predicted"/>
<protein>
    <submittedName>
        <fullName evidence="6">Elongation factor 2</fullName>
    </submittedName>
</protein>
<dbReference type="Gene3D" id="3.30.70.870">
    <property type="entry name" value="Elongation Factor G (Translational Gtpase), domain 3"/>
    <property type="match status" value="1"/>
</dbReference>
<dbReference type="GO" id="GO:0003746">
    <property type="term" value="F:translation elongation factor activity"/>
    <property type="evidence" value="ECO:0007669"/>
    <property type="project" value="UniProtKB-KW"/>
</dbReference>
<dbReference type="GO" id="GO:0043022">
    <property type="term" value="F:ribosome binding"/>
    <property type="evidence" value="ECO:0007669"/>
    <property type="project" value="TreeGrafter"/>
</dbReference>
<dbReference type="GO" id="GO:1990904">
    <property type="term" value="C:ribonucleoprotein complex"/>
    <property type="evidence" value="ECO:0007669"/>
    <property type="project" value="TreeGrafter"/>
</dbReference>
<dbReference type="GO" id="GO:0005525">
    <property type="term" value="F:GTP binding"/>
    <property type="evidence" value="ECO:0007669"/>
    <property type="project" value="UniProtKB-KW"/>
</dbReference>
<evidence type="ECO:0000256" key="3">
    <source>
        <dbReference type="ARBA" id="ARBA00022768"/>
    </source>
</evidence>
<dbReference type="Proteomes" id="UP000887159">
    <property type="component" value="Unassembled WGS sequence"/>
</dbReference>
<dbReference type="GO" id="GO:0005829">
    <property type="term" value="C:cytosol"/>
    <property type="evidence" value="ECO:0007669"/>
    <property type="project" value="TreeGrafter"/>
</dbReference>
<dbReference type="GO" id="GO:0003924">
    <property type="term" value="F:GTPase activity"/>
    <property type="evidence" value="ECO:0007669"/>
    <property type="project" value="TreeGrafter"/>
</dbReference>
<dbReference type="PANTHER" id="PTHR42908">
    <property type="entry name" value="TRANSLATION ELONGATION FACTOR-RELATED"/>
    <property type="match status" value="1"/>
</dbReference>
<evidence type="ECO:0000313" key="6">
    <source>
        <dbReference type="EMBL" id="GFX90145.1"/>
    </source>
</evidence>
<evidence type="ECO:0000313" key="7">
    <source>
        <dbReference type="Proteomes" id="UP000887159"/>
    </source>
</evidence>